<dbReference type="Gene3D" id="3.90.1150.10">
    <property type="entry name" value="Aspartate Aminotransferase, domain 1"/>
    <property type="match status" value="1"/>
</dbReference>
<dbReference type="InterPro" id="IPR005814">
    <property type="entry name" value="Aminotrans_3"/>
</dbReference>
<dbReference type="EMBL" id="KQ965812">
    <property type="protein sequence ID" value="KXS10849.1"/>
    <property type="molecule type" value="Genomic_DNA"/>
</dbReference>
<evidence type="ECO:0000256" key="2">
    <source>
        <dbReference type="ARBA" id="ARBA00022898"/>
    </source>
</evidence>
<dbReference type="PANTHER" id="PTHR43713">
    <property type="entry name" value="GLUTAMATE-1-SEMIALDEHYDE 2,1-AMINOMUTASE"/>
    <property type="match status" value="1"/>
</dbReference>
<dbReference type="InterPro" id="IPR015421">
    <property type="entry name" value="PyrdxlP-dep_Trfase_major"/>
</dbReference>
<dbReference type="Gene3D" id="3.40.640.10">
    <property type="entry name" value="Type I PLP-dependent aspartate aminotransferase-like (Major domain)"/>
    <property type="match status" value="1"/>
</dbReference>
<keyword evidence="5" id="KW-1185">Reference proteome</keyword>
<dbReference type="GO" id="GO:0030170">
    <property type="term" value="F:pyridoxal phosphate binding"/>
    <property type="evidence" value="ECO:0007669"/>
    <property type="project" value="InterPro"/>
</dbReference>
<dbReference type="STRING" id="1344416.A0A139A2C7"/>
<dbReference type="PROSITE" id="PS00600">
    <property type="entry name" value="AA_TRANSFER_CLASS_3"/>
    <property type="match status" value="1"/>
</dbReference>
<dbReference type="Proteomes" id="UP000070544">
    <property type="component" value="Unassembled WGS sequence"/>
</dbReference>
<dbReference type="PANTHER" id="PTHR43713:SF3">
    <property type="entry name" value="GLUTAMATE-1-SEMIALDEHYDE 2,1-AMINOMUTASE 1, CHLOROPLASTIC-RELATED"/>
    <property type="match status" value="1"/>
</dbReference>
<dbReference type="Pfam" id="PF00202">
    <property type="entry name" value="Aminotran_3"/>
    <property type="match status" value="1"/>
</dbReference>
<gene>
    <name evidence="4" type="ORF">M427DRAFT_61373</name>
</gene>
<dbReference type="AlphaFoldDB" id="A0A139A2C7"/>
<organism evidence="4 5">
    <name type="scientific">Gonapodya prolifera (strain JEL478)</name>
    <name type="common">Monoblepharis prolifera</name>
    <dbReference type="NCBI Taxonomy" id="1344416"/>
    <lineage>
        <taxon>Eukaryota</taxon>
        <taxon>Fungi</taxon>
        <taxon>Fungi incertae sedis</taxon>
        <taxon>Chytridiomycota</taxon>
        <taxon>Chytridiomycota incertae sedis</taxon>
        <taxon>Monoblepharidomycetes</taxon>
        <taxon>Monoblepharidales</taxon>
        <taxon>Gonapodyaceae</taxon>
        <taxon>Gonapodya</taxon>
    </lineage>
</organism>
<dbReference type="SUPFAM" id="SSF53383">
    <property type="entry name" value="PLP-dependent transferases"/>
    <property type="match status" value="1"/>
</dbReference>
<name>A0A139A2C7_GONPJ</name>
<dbReference type="InterPro" id="IPR049704">
    <property type="entry name" value="Aminotrans_3_PPA_site"/>
</dbReference>
<comment type="cofactor">
    <cofactor evidence="1">
        <name>pyridoxal 5'-phosphate</name>
        <dbReference type="ChEBI" id="CHEBI:597326"/>
    </cofactor>
</comment>
<sequence length="417" mass="45582">MSLDATLRKDTDAVIPGGLWGHQNVTRYGMGDYTPQFFSRAKGGRVWDVDGKEYIDFMAGYGPIVLGPNDPDVEAAAQAQRETGVVFNGPSPILVEVSKYVVDLIPHADWVLFSKNGTDATTQCVTIARSATKKRKVLMAKGAYHGAVPWCSPSLVGVTAEDRAHIVLYDFNDHTSLLAAAKPHLSDLACVLVSAFKHDLGRTHEMPAAAFLQAARKLCDDTGAALICDEVRAGMRIHMQGTWEVVEGHGVRPDLAAWSKAVANGYPLAFVTGNNKFRKGAANIYATGSFWTESASLAAGLATMKKLVRIDGPRRMHELGTKLRDGINEQARKWGVPIEQSGPPQMPVILFPDDKFGKWERGHVFVKEAMKRGVYMHPTHTMFVNVCLTDKDIEDALKVTDAALEVVAKQFGYRSSL</sequence>
<keyword evidence="2 3" id="KW-0663">Pyridoxal phosphate</keyword>
<dbReference type="GO" id="GO:0008483">
    <property type="term" value="F:transaminase activity"/>
    <property type="evidence" value="ECO:0007669"/>
    <property type="project" value="InterPro"/>
</dbReference>
<evidence type="ECO:0000256" key="1">
    <source>
        <dbReference type="ARBA" id="ARBA00001933"/>
    </source>
</evidence>
<dbReference type="OrthoDB" id="425114at2759"/>
<evidence type="ECO:0000313" key="4">
    <source>
        <dbReference type="EMBL" id="KXS10849.1"/>
    </source>
</evidence>
<dbReference type="InterPro" id="IPR015422">
    <property type="entry name" value="PyrdxlP-dep_Trfase_small"/>
</dbReference>
<dbReference type="InterPro" id="IPR015424">
    <property type="entry name" value="PyrdxlP-dep_Trfase"/>
</dbReference>
<comment type="similarity">
    <text evidence="3">Belongs to the class-III pyridoxal-phosphate-dependent aminotransferase family.</text>
</comment>
<reference evidence="4 5" key="1">
    <citation type="journal article" date="2015" name="Genome Biol. Evol.">
        <title>Phylogenomic analyses indicate that early fungi evolved digesting cell walls of algal ancestors of land plants.</title>
        <authorList>
            <person name="Chang Y."/>
            <person name="Wang S."/>
            <person name="Sekimoto S."/>
            <person name="Aerts A.L."/>
            <person name="Choi C."/>
            <person name="Clum A."/>
            <person name="LaButti K.M."/>
            <person name="Lindquist E.A."/>
            <person name="Yee Ngan C."/>
            <person name="Ohm R.A."/>
            <person name="Salamov A.A."/>
            <person name="Grigoriev I.V."/>
            <person name="Spatafora J.W."/>
            <person name="Berbee M.L."/>
        </authorList>
    </citation>
    <scope>NUCLEOTIDE SEQUENCE [LARGE SCALE GENOMIC DNA]</scope>
    <source>
        <strain evidence="4 5">JEL478</strain>
    </source>
</reference>
<evidence type="ECO:0000313" key="5">
    <source>
        <dbReference type="Proteomes" id="UP000070544"/>
    </source>
</evidence>
<protein>
    <submittedName>
        <fullName evidence="4">Glutamate-1-semialdehyde 2,1-aminomutase</fullName>
    </submittedName>
</protein>
<evidence type="ECO:0000256" key="3">
    <source>
        <dbReference type="RuleBase" id="RU003560"/>
    </source>
</evidence>
<accession>A0A139A2C7</accession>
<proteinExistence type="inferred from homology"/>